<dbReference type="Pfam" id="PF05325">
    <property type="entry name" value="DUF730"/>
    <property type="match status" value="1"/>
</dbReference>
<evidence type="ECO:0000256" key="2">
    <source>
        <dbReference type="SAM" id="MobiDB-lite"/>
    </source>
</evidence>
<proteinExistence type="predicted"/>
<dbReference type="EMBL" id="JAEFBJ010000190">
    <property type="protein sequence ID" value="KAG7528365.1"/>
    <property type="molecule type" value="Genomic_DNA"/>
</dbReference>
<dbReference type="InterPro" id="IPR007989">
    <property type="entry name" value="DUF730"/>
</dbReference>
<protein>
    <submittedName>
        <fullName evidence="3">Uncharacterized protein</fullName>
    </submittedName>
</protein>
<keyword evidence="4" id="KW-1185">Reference proteome</keyword>
<dbReference type="OrthoDB" id="1133936at2759"/>
<feature type="compositionally biased region" description="Basic and acidic residues" evidence="2">
    <location>
        <begin position="8"/>
        <end position="26"/>
    </location>
</feature>
<feature type="region of interest" description="Disordered" evidence="2">
    <location>
        <begin position="1"/>
        <end position="26"/>
    </location>
</feature>
<evidence type="ECO:0000313" key="4">
    <source>
        <dbReference type="Proteomes" id="UP000694251"/>
    </source>
</evidence>
<organism evidence="3 4">
    <name type="scientific">Arabidopsis suecica</name>
    <name type="common">Swedish thale-cress</name>
    <name type="synonym">Cardaminopsis suecica</name>
    <dbReference type="NCBI Taxonomy" id="45249"/>
    <lineage>
        <taxon>Eukaryota</taxon>
        <taxon>Viridiplantae</taxon>
        <taxon>Streptophyta</taxon>
        <taxon>Embryophyta</taxon>
        <taxon>Tracheophyta</taxon>
        <taxon>Spermatophyta</taxon>
        <taxon>Magnoliopsida</taxon>
        <taxon>eudicotyledons</taxon>
        <taxon>Gunneridae</taxon>
        <taxon>Pentapetalae</taxon>
        <taxon>rosids</taxon>
        <taxon>malvids</taxon>
        <taxon>Brassicales</taxon>
        <taxon>Brassicaceae</taxon>
        <taxon>Camelineae</taxon>
        <taxon>Arabidopsis</taxon>
    </lineage>
</organism>
<comment type="caution">
    <text evidence="3">The sequence shown here is derived from an EMBL/GenBank/DDBJ whole genome shotgun (WGS) entry which is preliminary data.</text>
</comment>
<keyword evidence="1" id="KW-0175">Coiled coil</keyword>
<evidence type="ECO:0000313" key="3">
    <source>
        <dbReference type="EMBL" id="KAG7528365.1"/>
    </source>
</evidence>
<evidence type="ECO:0000256" key="1">
    <source>
        <dbReference type="SAM" id="Coils"/>
    </source>
</evidence>
<reference evidence="3 4" key="1">
    <citation type="submission" date="2020-12" db="EMBL/GenBank/DDBJ databases">
        <title>Concerted genomic and epigenomic changes stabilize Arabidopsis allopolyploids.</title>
        <authorList>
            <person name="Chen Z."/>
        </authorList>
    </citation>
    <scope>NUCLEOTIDE SEQUENCE [LARGE SCALE GENOMIC DNA]</scope>
    <source>
        <strain evidence="3">As9502</strain>
        <tissue evidence="3">Leaf</tissue>
    </source>
</reference>
<feature type="coiled-coil region" evidence="1">
    <location>
        <begin position="101"/>
        <end position="142"/>
    </location>
</feature>
<name>A0A8T1XG81_ARASU</name>
<gene>
    <name evidence="3" type="ORF">ISN44_Un190g000030</name>
</gene>
<dbReference type="Proteomes" id="UP000694251">
    <property type="component" value="Unassembled WGS sequence"/>
</dbReference>
<sequence length="488" mass="57544">MMAQRSRLGGDSRVDEKTASEGNEELDRMEIRMRMRYGENRRRDKGVPIACDCSAAVLVATSRDPNTRGKLYFSCPYEISDGPGRGCGFMRWWTVALCDEFEKIKEEKNEMKQDLDAAKKRIEAQEEKIFLMEEKFEALEKKYQSLNKYLSLTHRLSFVFLSNPLHKIYPVHLPIDMVAVVPHIDLKFFGEVAAIIIADGREDLPVLNPGVGYWVDKTTVTWFKFNHDLSVAIAEILEHNWHHEWPTYRLIPADVKRRWFILLARKYTWDPMQTSTVWTQFHLVARTIFRDQMRTLMRIWARIRLRLFPSHGLSFVFVPNPLHKISPGKHLPIDMDVFPHITGKFLSDVLGIIVANGREDLPVLNPGVGYWVDKTTVTWFKFNYDLSVAIAEILKQNWHHEWPTYHLIPADVKERWFILLARKYTWDPTKTFTVWTQFNFVARTIFRDQMRAFIGIWAHSRDKPEWMDLIVWDNLCDMFAEFALLFRR</sequence>
<accession>A0A8T1XG81</accession>
<dbReference type="AlphaFoldDB" id="A0A8T1XG81"/>